<organism evidence="1 2">
    <name type="scientific">Aliikangiella maris</name>
    <dbReference type="NCBI Taxonomy" id="3162458"/>
    <lineage>
        <taxon>Bacteria</taxon>
        <taxon>Pseudomonadati</taxon>
        <taxon>Pseudomonadota</taxon>
        <taxon>Gammaproteobacteria</taxon>
        <taxon>Oceanospirillales</taxon>
        <taxon>Pleioneaceae</taxon>
        <taxon>Aliikangiella</taxon>
    </lineage>
</organism>
<dbReference type="InterPro" id="IPR040442">
    <property type="entry name" value="Pyrv_kinase-like_dom_sf"/>
</dbReference>
<dbReference type="PANTHER" id="PTHR42905">
    <property type="entry name" value="PHOSPHOENOLPYRUVATE CARBOXYLASE"/>
    <property type="match status" value="1"/>
</dbReference>
<keyword evidence="2" id="KW-1185">Reference proteome</keyword>
<sequence>MNFKELHYCDEPLVICNVWDVTSAKIAEKAGFKAIGTSSAAIANLLGYQDGESISFDELDYLIKRIALNTKIPLSVDLESGYHRNPDKVTEYIKRLADVGVVGINIEDSVVGDKRQLLDAEHFAKIILAIKNQLVKDNIEVFLNVRTDAFILNMSDALEETKKRSLIFENSGADGLFVPCIEKENDIAIIVEHTKLPVNVMCMPQLPSFNRLQELGVKRISMGDFIFNNIYHNYESILKTLTANQSFDSIF</sequence>
<dbReference type="CDD" id="cd00377">
    <property type="entry name" value="ICL_PEPM"/>
    <property type="match status" value="1"/>
</dbReference>
<protein>
    <submittedName>
        <fullName evidence="1">Isocitrate lyase/phosphoenolpyruvate mutase family protein</fullName>
    </submittedName>
</protein>
<dbReference type="SUPFAM" id="SSF51621">
    <property type="entry name" value="Phosphoenolpyruvate/pyruvate domain"/>
    <property type="match status" value="1"/>
</dbReference>
<dbReference type="Proteomes" id="UP001548189">
    <property type="component" value="Unassembled WGS sequence"/>
</dbReference>
<dbReference type="EMBL" id="JBEVCJ010000011">
    <property type="protein sequence ID" value="MET1255626.1"/>
    <property type="molecule type" value="Genomic_DNA"/>
</dbReference>
<comment type="caution">
    <text evidence="1">The sequence shown here is derived from an EMBL/GenBank/DDBJ whole genome shotgun (WGS) entry which is preliminary data.</text>
</comment>
<reference evidence="1 2" key="1">
    <citation type="submission" date="2024-06" db="EMBL/GenBank/DDBJ databases">
        <authorList>
            <person name="Li F."/>
        </authorList>
    </citation>
    <scope>NUCLEOTIDE SEQUENCE [LARGE SCALE GENOMIC DNA]</scope>
    <source>
        <strain evidence="1 2">GXAS 311</strain>
    </source>
</reference>
<dbReference type="PANTHER" id="PTHR42905:SF16">
    <property type="entry name" value="CARBOXYPHOSPHONOENOLPYRUVATE PHOSPHONOMUTASE-LIKE PROTEIN (AFU_ORTHOLOGUE AFUA_5G07230)"/>
    <property type="match status" value="1"/>
</dbReference>
<dbReference type="Pfam" id="PF13714">
    <property type="entry name" value="PEP_mutase"/>
    <property type="match status" value="1"/>
</dbReference>
<keyword evidence="1" id="KW-0456">Lyase</keyword>
<dbReference type="InterPro" id="IPR015813">
    <property type="entry name" value="Pyrv/PenolPyrv_kinase-like_dom"/>
</dbReference>
<evidence type="ECO:0000313" key="1">
    <source>
        <dbReference type="EMBL" id="MET1255626.1"/>
    </source>
</evidence>
<dbReference type="Gene3D" id="3.20.20.60">
    <property type="entry name" value="Phosphoenolpyruvate-binding domains"/>
    <property type="match status" value="1"/>
</dbReference>
<accession>A0ABV2BUM9</accession>
<dbReference type="GO" id="GO:0016829">
    <property type="term" value="F:lyase activity"/>
    <property type="evidence" value="ECO:0007669"/>
    <property type="project" value="UniProtKB-KW"/>
</dbReference>
<evidence type="ECO:0000313" key="2">
    <source>
        <dbReference type="Proteomes" id="UP001548189"/>
    </source>
</evidence>
<dbReference type="InterPro" id="IPR039556">
    <property type="entry name" value="ICL/PEPM"/>
</dbReference>
<name>A0ABV2BUM9_9GAMM</name>
<proteinExistence type="predicted"/>
<gene>
    <name evidence="1" type="ORF">ABVT43_10865</name>
</gene>